<dbReference type="EMBL" id="CP021236">
    <property type="protein sequence ID" value="ARS38038.1"/>
    <property type="molecule type" value="Genomic_DNA"/>
</dbReference>
<reference evidence="10" key="1">
    <citation type="submission" date="2017-05" db="EMBL/GenBank/DDBJ databases">
        <authorList>
            <person name="Ray J."/>
            <person name="Price M."/>
            <person name="Deutschbauer A."/>
        </authorList>
    </citation>
    <scope>NUCLEOTIDE SEQUENCE [LARGE SCALE GENOMIC DNA]</scope>
    <source>
        <strain evidence="10">DSM 19842</strain>
        <plasmid evidence="10">unnamed</plasmid>
    </source>
</reference>
<organism evidence="9 10">
    <name type="scientific">Pontibacter actiniarum</name>
    <dbReference type="NCBI Taxonomy" id="323450"/>
    <lineage>
        <taxon>Bacteria</taxon>
        <taxon>Pseudomonadati</taxon>
        <taxon>Bacteroidota</taxon>
        <taxon>Cytophagia</taxon>
        <taxon>Cytophagales</taxon>
        <taxon>Hymenobacteraceae</taxon>
        <taxon>Pontibacter</taxon>
    </lineage>
</organism>
<evidence type="ECO:0000256" key="7">
    <source>
        <dbReference type="SAM" id="Phobius"/>
    </source>
</evidence>
<dbReference type="PANTHER" id="PTHR37937">
    <property type="entry name" value="CONJUGATIVE TRANSFER: DNA TRANSPORT"/>
    <property type="match status" value="1"/>
</dbReference>
<proteinExistence type="inferred from homology"/>
<comment type="similarity">
    <text evidence="2">Belongs to the VirD4/TraG family.</text>
</comment>
<dbReference type="OrthoDB" id="102453at2"/>
<dbReference type="InterPro" id="IPR027417">
    <property type="entry name" value="P-loop_NTPase"/>
</dbReference>
<dbReference type="Proteomes" id="UP000266292">
    <property type="component" value="Plasmid unnamed"/>
</dbReference>
<feature type="domain" description="YWFCY" evidence="8">
    <location>
        <begin position="41"/>
        <end position="146"/>
    </location>
</feature>
<dbReference type="AlphaFoldDB" id="A0A1X9YYS3"/>
<dbReference type="InterPro" id="IPR003688">
    <property type="entry name" value="TraG/VirD4"/>
</dbReference>
<evidence type="ECO:0000313" key="9">
    <source>
        <dbReference type="EMBL" id="ARS38038.1"/>
    </source>
</evidence>
<dbReference type="CDD" id="cd01127">
    <property type="entry name" value="TrwB_TraG_TraD_VirD4"/>
    <property type="match status" value="1"/>
</dbReference>
<geneLocation type="plasmid" evidence="9 10">
    <name>unnamed</name>
</geneLocation>
<gene>
    <name evidence="9" type="ORF">CA264_21035</name>
</gene>
<dbReference type="Pfam" id="PF02534">
    <property type="entry name" value="T4SS-DNA_transf"/>
    <property type="match status" value="1"/>
</dbReference>
<dbReference type="PANTHER" id="PTHR37937:SF1">
    <property type="entry name" value="CONJUGATIVE TRANSFER: DNA TRANSPORT"/>
    <property type="match status" value="1"/>
</dbReference>
<feature type="transmembrane region" description="Helical" evidence="7">
    <location>
        <begin position="88"/>
        <end position="108"/>
    </location>
</feature>
<accession>A0A1X9YYS3</accession>
<evidence type="ECO:0000256" key="4">
    <source>
        <dbReference type="ARBA" id="ARBA00022692"/>
    </source>
</evidence>
<evidence type="ECO:0000313" key="10">
    <source>
        <dbReference type="Proteomes" id="UP000266292"/>
    </source>
</evidence>
<evidence type="ECO:0000256" key="3">
    <source>
        <dbReference type="ARBA" id="ARBA00022475"/>
    </source>
</evidence>
<keyword evidence="6 7" id="KW-0472">Membrane</keyword>
<feature type="transmembrane region" description="Helical" evidence="7">
    <location>
        <begin position="123"/>
        <end position="143"/>
    </location>
</feature>
<dbReference type="Pfam" id="PF14293">
    <property type="entry name" value="YWFCY"/>
    <property type="match status" value="1"/>
</dbReference>
<keyword evidence="4 7" id="KW-0812">Transmembrane</keyword>
<keyword evidence="10" id="KW-1185">Reference proteome</keyword>
<dbReference type="STRING" id="709015.GCA_000472485_00015"/>
<feature type="transmembrane region" description="Helical" evidence="7">
    <location>
        <begin position="12"/>
        <end position="32"/>
    </location>
</feature>
<dbReference type="KEGG" id="pact:CA264_21035"/>
<keyword evidence="9" id="KW-0614">Plasmid</keyword>
<evidence type="ECO:0000256" key="2">
    <source>
        <dbReference type="ARBA" id="ARBA00008806"/>
    </source>
</evidence>
<dbReference type="Gene3D" id="3.40.50.300">
    <property type="entry name" value="P-loop containing nucleotide triphosphate hydrolases"/>
    <property type="match status" value="1"/>
</dbReference>
<dbReference type="RefSeq" id="WP_025603788.1">
    <property type="nucleotide sequence ID" value="NZ_CP021236.1"/>
</dbReference>
<evidence type="ECO:0000256" key="1">
    <source>
        <dbReference type="ARBA" id="ARBA00004651"/>
    </source>
</evidence>
<feature type="transmembrane region" description="Helical" evidence="7">
    <location>
        <begin position="52"/>
        <end position="76"/>
    </location>
</feature>
<protein>
    <submittedName>
        <fullName evidence="9">Mobilization protein</fullName>
    </submittedName>
</protein>
<evidence type="ECO:0000256" key="5">
    <source>
        <dbReference type="ARBA" id="ARBA00022989"/>
    </source>
</evidence>
<dbReference type="InterPro" id="IPR051539">
    <property type="entry name" value="T4SS-coupling_protein"/>
</dbReference>
<comment type="subcellular location">
    <subcellularLocation>
        <location evidence="1">Cell membrane</location>
        <topology evidence="1">Multi-pass membrane protein</topology>
    </subcellularLocation>
</comment>
<dbReference type="InterPro" id="IPR025988">
    <property type="entry name" value="YWFCY_dom"/>
</dbReference>
<dbReference type="GO" id="GO:0005886">
    <property type="term" value="C:plasma membrane"/>
    <property type="evidence" value="ECO:0007669"/>
    <property type="project" value="UniProtKB-SubCell"/>
</dbReference>
<sequence length="655" mass="74358">MEESSEIKKLYSFLQGLIYFTIVVEIAVFLFMDSGSMYQLQPVLRKVKGMAIYEHIYFSKAFTFGMILIVSIGTKARKNLDLDPLRHIFLPLLIGCAFFFGSGFFYFFESSRILFWEVSLSDAAYILLSFLGAMMIHIALDNISKHIQHRLMKDKFNVENESFEQSSKPVHTPYSVNIPMLYYYQKRIQRGWLNVVNPFRATLLIGTPGSGKSFSVVLPFIKQLLGKGFSMMVYDFKFPDLARTTYYHYLVNRKRGVLKNHRFHVINFNSVEHSRRFNPLKPEYLPTLADATETAEALLEALRKGDRDSGTAQFFNQSAVNFLASCIYFLSRHEGGLYSSFPHVLSFINLSYDQIFEVLFSEPELESLLSPFATAYKNRAFEQLEGQIGTLKINIGRLATKETFWVLSGDDFNLKITDPENPSVLVIANDPATQSINSACNALILNRMTRLINTKGNLPCGLIVDESPTLYIHRVENLIATARSNKIAVLLGLQELPQLRQQYGRETADTICSVAANVLSGSARNKETLDWLEKLFGRVRQLKEGLSVDRNRTSVNMNEELGPLIPASKIANLQAGELVGQVASDSEAYSGKYVAGTYHCKINLNLDNIQLEEKQYLDLPKFYNFGTPDQKDQILRANYNKIRNEVKTLITALQV</sequence>
<keyword evidence="5 7" id="KW-1133">Transmembrane helix</keyword>
<dbReference type="SUPFAM" id="SSF52540">
    <property type="entry name" value="P-loop containing nucleoside triphosphate hydrolases"/>
    <property type="match status" value="1"/>
</dbReference>
<evidence type="ECO:0000259" key="8">
    <source>
        <dbReference type="Pfam" id="PF14293"/>
    </source>
</evidence>
<name>A0A1X9YYS3_9BACT</name>
<evidence type="ECO:0000256" key="6">
    <source>
        <dbReference type="ARBA" id="ARBA00023136"/>
    </source>
</evidence>
<keyword evidence="3" id="KW-1003">Cell membrane</keyword>